<dbReference type="EMBL" id="CP063411">
    <property type="protein sequence ID" value="QSZ36603.1"/>
    <property type="molecule type" value="Genomic_DNA"/>
</dbReference>
<accession>A0A8A3PNL4</accession>
<sequence>MHFLPAIAVALSSVVLIQALPLLLIDKSPQPCNGCRGSSGSSMVDSRPVIVNHMALPALQFETCGGQKSSQVEADDVLANRDKFKASKLFENSFEGRSKLF</sequence>
<organism evidence="2 3">
    <name type="scientific">Monilinia vaccinii-corymbosi</name>
    <dbReference type="NCBI Taxonomy" id="61207"/>
    <lineage>
        <taxon>Eukaryota</taxon>
        <taxon>Fungi</taxon>
        <taxon>Dikarya</taxon>
        <taxon>Ascomycota</taxon>
        <taxon>Pezizomycotina</taxon>
        <taxon>Leotiomycetes</taxon>
        <taxon>Helotiales</taxon>
        <taxon>Sclerotiniaceae</taxon>
        <taxon>Monilinia</taxon>
    </lineage>
</organism>
<evidence type="ECO:0000256" key="1">
    <source>
        <dbReference type="SAM" id="SignalP"/>
    </source>
</evidence>
<evidence type="ECO:0000313" key="2">
    <source>
        <dbReference type="EMBL" id="QSZ36603.1"/>
    </source>
</evidence>
<keyword evidence="1" id="KW-0732">Signal</keyword>
<protein>
    <submittedName>
        <fullName evidence="2">Uncharacterized protein</fullName>
    </submittedName>
</protein>
<gene>
    <name evidence="2" type="ORF">DSL72_006483</name>
</gene>
<feature type="chain" id="PRO_5032579838" evidence="1">
    <location>
        <begin position="20"/>
        <end position="101"/>
    </location>
</feature>
<reference evidence="2" key="1">
    <citation type="submission" date="2020-10" db="EMBL/GenBank/DDBJ databases">
        <title>Genome Sequence of Monilinia vaccinii-corymbosi Sheds Light on Mummy Berry Disease Infection of Blueberry and Mating Type.</title>
        <authorList>
            <person name="Yow A.G."/>
            <person name="Zhang Y."/>
            <person name="Bansal K."/>
            <person name="Eacker S.M."/>
            <person name="Sullivan S."/>
            <person name="Liachko I."/>
            <person name="Cubeta M.A."/>
            <person name="Rollins J.A."/>
            <person name="Ashrafi H."/>
        </authorList>
    </citation>
    <scope>NUCLEOTIDE SEQUENCE</scope>
    <source>
        <strain evidence="2">RL-1</strain>
    </source>
</reference>
<feature type="signal peptide" evidence="1">
    <location>
        <begin position="1"/>
        <end position="19"/>
    </location>
</feature>
<dbReference type="AlphaFoldDB" id="A0A8A3PNL4"/>
<evidence type="ECO:0000313" key="3">
    <source>
        <dbReference type="Proteomes" id="UP000672032"/>
    </source>
</evidence>
<name>A0A8A3PNL4_9HELO</name>
<dbReference type="Proteomes" id="UP000672032">
    <property type="component" value="Chromosome 7"/>
</dbReference>
<proteinExistence type="predicted"/>
<keyword evidence="3" id="KW-1185">Reference proteome</keyword>